<dbReference type="EMBL" id="RWGY01000011">
    <property type="protein sequence ID" value="TVU33432.1"/>
    <property type="molecule type" value="Genomic_DNA"/>
</dbReference>
<evidence type="ECO:0000256" key="1">
    <source>
        <dbReference type="SAM" id="MobiDB-lite"/>
    </source>
</evidence>
<reference evidence="2 3" key="1">
    <citation type="journal article" date="2019" name="Sci. Rep.">
        <title>A high-quality genome of Eragrostis curvula grass provides insights into Poaceae evolution and supports new strategies to enhance forage quality.</title>
        <authorList>
            <person name="Carballo J."/>
            <person name="Santos B.A.C.M."/>
            <person name="Zappacosta D."/>
            <person name="Garbus I."/>
            <person name="Selva J.P."/>
            <person name="Gallo C.A."/>
            <person name="Diaz A."/>
            <person name="Albertini E."/>
            <person name="Caccamo M."/>
            <person name="Echenique V."/>
        </authorList>
    </citation>
    <scope>NUCLEOTIDE SEQUENCE [LARGE SCALE GENOMIC DNA]</scope>
    <source>
        <strain evidence="3">cv. Victoria</strain>
        <tissue evidence="2">Leaf</tissue>
    </source>
</reference>
<name>A0A5J9VAZ0_9POAL</name>
<feature type="compositionally biased region" description="Low complexity" evidence="1">
    <location>
        <begin position="144"/>
        <end position="154"/>
    </location>
</feature>
<feature type="compositionally biased region" description="Low complexity" evidence="1">
    <location>
        <begin position="90"/>
        <end position="99"/>
    </location>
</feature>
<feature type="region of interest" description="Disordered" evidence="1">
    <location>
        <begin position="274"/>
        <end position="315"/>
    </location>
</feature>
<accession>A0A5J9VAZ0</accession>
<comment type="caution">
    <text evidence="2">The sequence shown here is derived from an EMBL/GenBank/DDBJ whole genome shotgun (WGS) entry which is preliminary data.</text>
</comment>
<evidence type="ECO:0008006" key="4">
    <source>
        <dbReference type="Google" id="ProtNLM"/>
    </source>
</evidence>
<feature type="compositionally biased region" description="Polar residues" evidence="1">
    <location>
        <begin position="43"/>
        <end position="53"/>
    </location>
</feature>
<gene>
    <name evidence="2" type="ORF">EJB05_25249</name>
</gene>
<dbReference type="Gramene" id="TVU33432">
    <property type="protein sequence ID" value="TVU33432"/>
    <property type="gene ID" value="EJB05_25249"/>
</dbReference>
<feature type="compositionally biased region" description="Low complexity" evidence="1">
    <location>
        <begin position="116"/>
        <end position="127"/>
    </location>
</feature>
<feature type="compositionally biased region" description="Low complexity" evidence="1">
    <location>
        <begin position="183"/>
        <end position="197"/>
    </location>
</feature>
<keyword evidence="3" id="KW-1185">Reference proteome</keyword>
<feature type="compositionally biased region" description="Basic and acidic residues" evidence="1">
    <location>
        <begin position="274"/>
        <end position="287"/>
    </location>
</feature>
<proteinExistence type="predicted"/>
<protein>
    <recommendedName>
        <fullName evidence="4">Calmodulin-binding domain-containing protein</fullName>
    </recommendedName>
</protein>
<evidence type="ECO:0000313" key="2">
    <source>
        <dbReference type="EMBL" id="TVU33432.1"/>
    </source>
</evidence>
<organism evidence="2 3">
    <name type="scientific">Eragrostis curvula</name>
    <name type="common">weeping love grass</name>
    <dbReference type="NCBI Taxonomy" id="38414"/>
    <lineage>
        <taxon>Eukaryota</taxon>
        <taxon>Viridiplantae</taxon>
        <taxon>Streptophyta</taxon>
        <taxon>Embryophyta</taxon>
        <taxon>Tracheophyta</taxon>
        <taxon>Spermatophyta</taxon>
        <taxon>Magnoliopsida</taxon>
        <taxon>Liliopsida</taxon>
        <taxon>Poales</taxon>
        <taxon>Poaceae</taxon>
        <taxon>PACMAD clade</taxon>
        <taxon>Chloridoideae</taxon>
        <taxon>Eragrostideae</taxon>
        <taxon>Eragrostidinae</taxon>
        <taxon>Eragrostis</taxon>
    </lineage>
</organism>
<feature type="compositionally biased region" description="Basic and acidic residues" evidence="1">
    <location>
        <begin position="296"/>
        <end position="314"/>
    </location>
</feature>
<feature type="compositionally biased region" description="Low complexity" evidence="1">
    <location>
        <begin position="54"/>
        <end position="77"/>
    </location>
</feature>
<sequence>MQAQPPDPDIYLWNMKVNKLEAMATPLRSLLRSASARADALSPFSSNPAHQPVSTPATPAASAAAASSFGCMTATPTDTPPATPKDGSKANKAAAPAPATMSSFASLWSPRRLMQRAARAFRISSSSRSRRRMKGDEPGLPVPGRASDAASGGSMDAEHGSRDGGNNGGAAADKVQQEEEDPQQQQQHVEEAVPVPEKIIHVAHHQKPEPVVNSDACENAADEKENSAATAAAEEKEKEEEEPTKKGAVPEPEAVADADMADKFVVVVKEAMKKHEEEADTKEEAMAKFRGSRVKTAMEARGESEQPRRREVARSNEVIEEACTKFLAKRQGSRVRALVGAFETVMDAKPVAAGKPKHHYRQSA</sequence>
<dbReference type="OrthoDB" id="1939646at2759"/>
<dbReference type="AlphaFoldDB" id="A0A5J9VAZ0"/>
<dbReference type="Proteomes" id="UP000324897">
    <property type="component" value="Chromosome 1"/>
</dbReference>
<evidence type="ECO:0000313" key="3">
    <source>
        <dbReference type="Proteomes" id="UP000324897"/>
    </source>
</evidence>
<feature type="region of interest" description="Disordered" evidence="1">
    <location>
        <begin position="36"/>
        <end position="257"/>
    </location>
</feature>